<keyword evidence="10 15" id="KW-0067">ATP-binding</keyword>
<dbReference type="RefSeq" id="WP_344063012.1">
    <property type="nucleotide sequence ID" value="NZ_BAAAPU010000007.1"/>
</dbReference>
<dbReference type="EC" id="2.7.13.3" evidence="3"/>
<evidence type="ECO:0000256" key="5">
    <source>
        <dbReference type="ARBA" id="ARBA00022553"/>
    </source>
</evidence>
<gene>
    <name evidence="15" type="ORF">GCM10009817_25940</name>
</gene>
<evidence type="ECO:0000256" key="8">
    <source>
        <dbReference type="ARBA" id="ARBA00022741"/>
    </source>
</evidence>
<evidence type="ECO:0000256" key="7">
    <source>
        <dbReference type="ARBA" id="ARBA00022692"/>
    </source>
</evidence>
<protein>
    <recommendedName>
        <fullName evidence="3">histidine kinase</fullName>
        <ecNumber evidence="3">2.7.13.3</ecNumber>
    </recommendedName>
</protein>
<keyword evidence="9" id="KW-0418">Kinase</keyword>
<keyword evidence="12" id="KW-0902">Two-component regulatory system</keyword>
<evidence type="ECO:0000259" key="14">
    <source>
        <dbReference type="PROSITE" id="PS50885"/>
    </source>
</evidence>
<dbReference type="Gene3D" id="6.10.340.10">
    <property type="match status" value="1"/>
</dbReference>
<dbReference type="GO" id="GO:0005524">
    <property type="term" value="F:ATP binding"/>
    <property type="evidence" value="ECO:0007669"/>
    <property type="project" value="UniProtKB-KW"/>
</dbReference>
<evidence type="ECO:0000256" key="2">
    <source>
        <dbReference type="ARBA" id="ARBA00004651"/>
    </source>
</evidence>
<keyword evidence="4" id="KW-1003">Cell membrane</keyword>
<keyword evidence="16" id="KW-1185">Reference proteome</keyword>
<dbReference type="InterPro" id="IPR003661">
    <property type="entry name" value="HisK_dim/P_dom"/>
</dbReference>
<evidence type="ECO:0000256" key="13">
    <source>
        <dbReference type="SAM" id="Phobius"/>
    </source>
</evidence>
<keyword evidence="7 13" id="KW-0812">Transmembrane</keyword>
<organism evidence="15 16">
    <name type="scientific">Terrabacter lapilli</name>
    <dbReference type="NCBI Taxonomy" id="436231"/>
    <lineage>
        <taxon>Bacteria</taxon>
        <taxon>Bacillati</taxon>
        <taxon>Actinomycetota</taxon>
        <taxon>Actinomycetes</taxon>
        <taxon>Micrococcales</taxon>
        <taxon>Intrasporangiaceae</taxon>
        <taxon>Terrabacter</taxon>
    </lineage>
</organism>
<evidence type="ECO:0000256" key="4">
    <source>
        <dbReference type="ARBA" id="ARBA00022475"/>
    </source>
</evidence>
<dbReference type="InterPro" id="IPR050980">
    <property type="entry name" value="2C_sensor_his_kinase"/>
</dbReference>
<dbReference type="SMART" id="SM00388">
    <property type="entry name" value="HisKA"/>
    <property type="match status" value="1"/>
</dbReference>
<dbReference type="Pfam" id="PF18092">
    <property type="entry name" value="DraK_HK_N"/>
    <property type="match status" value="1"/>
</dbReference>
<feature type="domain" description="HAMP" evidence="14">
    <location>
        <begin position="151"/>
        <end position="203"/>
    </location>
</feature>
<keyword evidence="8" id="KW-0547">Nucleotide-binding</keyword>
<dbReference type="PANTHER" id="PTHR44936">
    <property type="entry name" value="SENSOR PROTEIN CREC"/>
    <property type="match status" value="1"/>
</dbReference>
<dbReference type="InterPro" id="IPR003660">
    <property type="entry name" value="HAMP_dom"/>
</dbReference>
<sequence>MRERLVAAFVGLTVVVVGLFGVPRAYMLADMVRAQEQSRVDRVADLAAVVLDQRLAAGQLVGPDLLDRLTAAGEQVSVQVGGRTVVSTGYGQAPRPDDLLATRRLAGGGVLSARRSATVVGDEVSQALLPVVLLGLGLVLVSGVVGVVLARRLARPFQELATAAQGLGEGELHPRLPAYPVPEAQAIRDALVTSGGRIARARDRDRELAVHASHELRTPLTALRLDLEDLALWPETPPTVAAELRRSVGDLDRLGAAIGDVLDVSAQGRRDDETEVDLSRLVADVVRRVAAVGGPPVTCATSEPVPARVEQAAVAELVELMVTDARRDAVSVRVQVDDRGGHLEVRVVAEPGTSGPATQADSAWSGATALAITLGARLTRGHAPGEAVLRLPVRREPLSDRPVHAERPRTPL</sequence>
<dbReference type="PROSITE" id="PS50885">
    <property type="entry name" value="HAMP"/>
    <property type="match status" value="1"/>
</dbReference>
<name>A0ABN2SBB4_9MICO</name>
<proteinExistence type="predicted"/>
<evidence type="ECO:0000256" key="3">
    <source>
        <dbReference type="ARBA" id="ARBA00012438"/>
    </source>
</evidence>
<evidence type="ECO:0000256" key="11">
    <source>
        <dbReference type="ARBA" id="ARBA00022989"/>
    </source>
</evidence>
<dbReference type="InterPro" id="IPR036097">
    <property type="entry name" value="HisK_dim/P_sf"/>
</dbReference>
<comment type="subcellular location">
    <subcellularLocation>
        <location evidence="2">Cell membrane</location>
        <topology evidence="2">Multi-pass membrane protein</topology>
    </subcellularLocation>
</comment>
<keyword evidence="5" id="KW-0597">Phosphoprotein</keyword>
<evidence type="ECO:0000256" key="10">
    <source>
        <dbReference type="ARBA" id="ARBA00022840"/>
    </source>
</evidence>
<dbReference type="SUPFAM" id="SSF47384">
    <property type="entry name" value="Homodimeric domain of signal transducing histidine kinase"/>
    <property type="match status" value="1"/>
</dbReference>
<dbReference type="InterPro" id="IPR040868">
    <property type="entry name" value="DraK_HK_N"/>
</dbReference>
<dbReference type="EMBL" id="BAAAPU010000007">
    <property type="protein sequence ID" value="GAA1983350.1"/>
    <property type="molecule type" value="Genomic_DNA"/>
</dbReference>
<dbReference type="PANTHER" id="PTHR44936:SF9">
    <property type="entry name" value="SENSOR PROTEIN CREC"/>
    <property type="match status" value="1"/>
</dbReference>
<evidence type="ECO:0000256" key="1">
    <source>
        <dbReference type="ARBA" id="ARBA00000085"/>
    </source>
</evidence>
<evidence type="ECO:0000256" key="12">
    <source>
        <dbReference type="ARBA" id="ARBA00023012"/>
    </source>
</evidence>
<dbReference type="Proteomes" id="UP001500013">
    <property type="component" value="Unassembled WGS sequence"/>
</dbReference>
<accession>A0ABN2SBB4</accession>
<comment type="caution">
    <text evidence="15">The sequence shown here is derived from an EMBL/GenBank/DDBJ whole genome shotgun (WGS) entry which is preliminary data.</text>
</comment>
<evidence type="ECO:0000256" key="9">
    <source>
        <dbReference type="ARBA" id="ARBA00022777"/>
    </source>
</evidence>
<dbReference type="CDD" id="cd00082">
    <property type="entry name" value="HisKA"/>
    <property type="match status" value="1"/>
</dbReference>
<feature type="transmembrane region" description="Helical" evidence="13">
    <location>
        <begin position="127"/>
        <end position="150"/>
    </location>
</feature>
<evidence type="ECO:0000313" key="16">
    <source>
        <dbReference type="Proteomes" id="UP001500013"/>
    </source>
</evidence>
<dbReference type="Pfam" id="PF00512">
    <property type="entry name" value="HisKA"/>
    <property type="match status" value="1"/>
</dbReference>
<keyword evidence="6" id="KW-0808">Transferase</keyword>
<reference evidence="15 16" key="1">
    <citation type="journal article" date="2019" name="Int. J. Syst. Evol. Microbiol.">
        <title>The Global Catalogue of Microorganisms (GCM) 10K type strain sequencing project: providing services to taxonomists for standard genome sequencing and annotation.</title>
        <authorList>
            <consortium name="The Broad Institute Genomics Platform"/>
            <consortium name="The Broad Institute Genome Sequencing Center for Infectious Disease"/>
            <person name="Wu L."/>
            <person name="Ma J."/>
        </authorList>
    </citation>
    <scope>NUCLEOTIDE SEQUENCE [LARGE SCALE GENOMIC DNA]</scope>
    <source>
        <strain evidence="15 16">JCM 15628</strain>
    </source>
</reference>
<evidence type="ECO:0000256" key="6">
    <source>
        <dbReference type="ARBA" id="ARBA00022679"/>
    </source>
</evidence>
<dbReference type="Gene3D" id="1.10.287.130">
    <property type="match status" value="1"/>
</dbReference>
<comment type="catalytic activity">
    <reaction evidence="1">
        <text>ATP + protein L-histidine = ADP + protein N-phospho-L-histidine.</text>
        <dbReference type="EC" id="2.7.13.3"/>
    </reaction>
</comment>
<keyword evidence="13" id="KW-0472">Membrane</keyword>
<keyword evidence="11 13" id="KW-1133">Transmembrane helix</keyword>
<evidence type="ECO:0000313" key="15">
    <source>
        <dbReference type="EMBL" id="GAA1983350.1"/>
    </source>
</evidence>